<reference evidence="1 2" key="1">
    <citation type="submission" date="2015-11" db="EMBL/GenBank/DDBJ databases">
        <title>Genomic analysis of 38 Legionella species identifies large and diverse effector repertoires.</title>
        <authorList>
            <person name="Burstein D."/>
            <person name="Amaro F."/>
            <person name="Zusman T."/>
            <person name="Lifshitz Z."/>
            <person name="Cohen O."/>
            <person name="Gilbert J.A."/>
            <person name="Pupko T."/>
            <person name="Shuman H.A."/>
            <person name="Segal G."/>
        </authorList>
    </citation>
    <scope>NUCLEOTIDE SEQUENCE [LARGE SCALE GENOMIC DNA]</scope>
    <source>
        <strain evidence="1 2">ATCC 49504</strain>
    </source>
</reference>
<sequence length="224" mass="24722">MNAKPYRPDNHRARLRLTTHFRERLETWNKSSAHTCICCTVEPAGAPSEAALFLKDPRLLEDGAFLSLVRHAAFGEAHAAFDTAAAVLKECLINTLLAPLETALPTHMQDWFYKGSPAVCLRLDCGELQARLYPHPKLLADILRAPALPSLPEVAPDPRLKLEVRILDVRLPLQALRTLQPGDIIRSDTAIDAPVTITYGNRLLGIAAFGTCNGHPSIQLIRRT</sequence>
<dbReference type="PATRIC" id="fig|45065.4.peg.1395"/>
<name>A0A0W0TUC0_9GAMM</name>
<organism evidence="1 2">
    <name type="scientific">Legionella geestiana</name>
    <dbReference type="NCBI Taxonomy" id="45065"/>
    <lineage>
        <taxon>Bacteria</taxon>
        <taxon>Pseudomonadati</taxon>
        <taxon>Pseudomonadota</taxon>
        <taxon>Gammaproteobacteria</taxon>
        <taxon>Legionellales</taxon>
        <taxon>Legionellaceae</taxon>
        <taxon>Legionella</taxon>
    </lineage>
</organism>
<dbReference type="Proteomes" id="UP000054785">
    <property type="component" value="Unassembled WGS sequence"/>
</dbReference>
<dbReference type="Pfam" id="PF01052">
    <property type="entry name" value="FliMN_C"/>
    <property type="match status" value="1"/>
</dbReference>
<gene>
    <name evidence="1" type="ORF">Lgee_1295</name>
</gene>
<dbReference type="SUPFAM" id="SSF101801">
    <property type="entry name" value="Surface presentation of antigens (SPOA)"/>
    <property type="match status" value="1"/>
</dbReference>
<dbReference type="AlphaFoldDB" id="A0A0W0TUC0"/>
<protein>
    <submittedName>
        <fullName evidence="1">Surface presentation of antigens (SPOA)</fullName>
    </submittedName>
</protein>
<dbReference type="STRING" id="45065.Lgee_1295"/>
<accession>A0A0W0TUC0</accession>
<dbReference type="Gene3D" id="2.30.330.10">
    <property type="entry name" value="SpoA-like"/>
    <property type="match status" value="1"/>
</dbReference>
<dbReference type="InterPro" id="IPR036429">
    <property type="entry name" value="SpoA-like_sf"/>
</dbReference>
<evidence type="ECO:0000313" key="1">
    <source>
        <dbReference type="EMBL" id="KTC99029.1"/>
    </source>
</evidence>
<dbReference type="RefSeq" id="WP_028386008.1">
    <property type="nucleotide sequence ID" value="NZ_CAAAHN010000011.1"/>
</dbReference>
<comment type="caution">
    <text evidence="1">The sequence shown here is derived from an EMBL/GenBank/DDBJ whole genome shotgun (WGS) entry which is preliminary data.</text>
</comment>
<evidence type="ECO:0000313" key="2">
    <source>
        <dbReference type="Proteomes" id="UP000054785"/>
    </source>
</evidence>
<dbReference type="InterPro" id="IPR001543">
    <property type="entry name" value="FliN-like_C"/>
</dbReference>
<proteinExistence type="predicted"/>
<keyword evidence="2" id="KW-1185">Reference proteome</keyword>
<dbReference type="EMBL" id="LNYC01000051">
    <property type="protein sequence ID" value="KTC99029.1"/>
    <property type="molecule type" value="Genomic_DNA"/>
</dbReference>